<evidence type="ECO:0000313" key="1">
    <source>
        <dbReference type="EMBL" id="KAF7511699.1"/>
    </source>
</evidence>
<dbReference type="EMBL" id="JAACFV010000018">
    <property type="protein sequence ID" value="KAF7511699.1"/>
    <property type="molecule type" value="Genomic_DNA"/>
</dbReference>
<accession>A0A8H7AQI7</accession>
<evidence type="ECO:0000313" key="2">
    <source>
        <dbReference type="Proteomes" id="UP000606974"/>
    </source>
</evidence>
<sequence length="190" mass="21412">MDGQTWPHNGAVQFPASILSTAPRPQATPAASPAAFSNQARPAIAHREIAALDRGGLSLSLKGQTATRPAGVPDARPKPAVESIQEALSNISLAGHGNSAIRWARIEYRLLYRHRLFDRRRSSNTSRFLDRRRYLTFSPTKSHYDNQKRDNPVGREAWQQGQMLHRVLCHERDLLHQEDVQGQNSRHLQE</sequence>
<dbReference type="Proteomes" id="UP000606974">
    <property type="component" value="Unassembled WGS sequence"/>
</dbReference>
<keyword evidence="2" id="KW-1185">Reference proteome</keyword>
<organism evidence="1 2">
    <name type="scientific">Endocarpon pusillum</name>
    <dbReference type="NCBI Taxonomy" id="364733"/>
    <lineage>
        <taxon>Eukaryota</taxon>
        <taxon>Fungi</taxon>
        <taxon>Dikarya</taxon>
        <taxon>Ascomycota</taxon>
        <taxon>Pezizomycotina</taxon>
        <taxon>Eurotiomycetes</taxon>
        <taxon>Chaetothyriomycetidae</taxon>
        <taxon>Verrucariales</taxon>
        <taxon>Verrucariaceae</taxon>
        <taxon>Endocarpon</taxon>
    </lineage>
</organism>
<protein>
    <submittedName>
        <fullName evidence="1">Uncharacterized protein</fullName>
    </submittedName>
</protein>
<dbReference type="AlphaFoldDB" id="A0A8H7AQI7"/>
<name>A0A8H7AQI7_9EURO</name>
<reference evidence="1" key="1">
    <citation type="submission" date="2020-02" db="EMBL/GenBank/DDBJ databases">
        <authorList>
            <person name="Palmer J.M."/>
        </authorList>
    </citation>
    <scope>NUCLEOTIDE SEQUENCE</scope>
    <source>
        <strain evidence="1">EPUS1.4</strain>
        <tissue evidence="1">Thallus</tissue>
    </source>
</reference>
<gene>
    <name evidence="1" type="ORF">GJ744_003862</name>
</gene>
<comment type="caution">
    <text evidence="1">The sequence shown here is derived from an EMBL/GenBank/DDBJ whole genome shotgun (WGS) entry which is preliminary data.</text>
</comment>
<proteinExistence type="predicted"/>